<dbReference type="AlphaFoldDB" id="A0A916RYE2"/>
<dbReference type="Proteomes" id="UP000648801">
    <property type="component" value="Unassembled WGS sequence"/>
</dbReference>
<comment type="caution">
    <text evidence="9">The sequence shown here is derived from an EMBL/GenBank/DDBJ whole genome shotgun (WGS) entry which is preliminary data.</text>
</comment>
<dbReference type="GO" id="GO:0043115">
    <property type="term" value="F:precorrin-2 dehydrogenase activity"/>
    <property type="evidence" value="ECO:0007669"/>
    <property type="project" value="UniProtKB-EC"/>
</dbReference>
<protein>
    <recommendedName>
        <fullName evidence="2">precorrin-2 dehydrogenase</fullName>
        <ecNumber evidence="2">1.3.1.76</ecNumber>
    </recommendedName>
</protein>
<dbReference type="GO" id="GO:0004325">
    <property type="term" value="F:ferrochelatase activity"/>
    <property type="evidence" value="ECO:0007669"/>
    <property type="project" value="InterPro"/>
</dbReference>
<dbReference type="SUPFAM" id="SSF51735">
    <property type="entry name" value="NAD(P)-binding Rossmann-fold domains"/>
    <property type="match status" value="1"/>
</dbReference>
<feature type="region of interest" description="Disordered" evidence="7">
    <location>
        <begin position="202"/>
        <end position="222"/>
    </location>
</feature>
<evidence type="ECO:0000256" key="1">
    <source>
        <dbReference type="ARBA" id="ARBA00005010"/>
    </source>
</evidence>
<keyword evidence="3" id="KW-0560">Oxidoreductase</keyword>
<reference evidence="9" key="2">
    <citation type="submission" date="2020-09" db="EMBL/GenBank/DDBJ databases">
        <authorList>
            <person name="Sun Q."/>
            <person name="Zhou Y."/>
        </authorList>
    </citation>
    <scope>NUCLEOTIDE SEQUENCE</scope>
    <source>
        <strain evidence="9">CGMCC 1.15447</strain>
    </source>
</reference>
<evidence type="ECO:0000313" key="9">
    <source>
        <dbReference type="EMBL" id="GGA76896.1"/>
    </source>
</evidence>
<keyword evidence="10" id="KW-1185">Reference proteome</keyword>
<dbReference type="InterPro" id="IPR036291">
    <property type="entry name" value="NAD(P)-bd_dom_sf"/>
</dbReference>
<evidence type="ECO:0000256" key="2">
    <source>
        <dbReference type="ARBA" id="ARBA00012400"/>
    </source>
</evidence>
<comment type="catalytic activity">
    <reaction evidence="6">
        <text>precorrin-2 + NAD(+) = sirohydrochlorin + NADH + 2 H(+)</text>
        <dbReference type="Rhea" id="RHEA:15613"/>
        <dbReference type="ChEBI" id="CHEBI:15378"/>
        <dbReference type="ChEBI" id="CHEBI:57540"/>
        <dbReference type="ChEBI" id="CHEBI:57945"/>
        <dbReference type="ChEBI" id="CHEBI:58351"/>
        <dbReference type="ChEBI" id="CHEBI:58827"/>
        <dbReference type="EC" id="1.3.1.76"/>
    </reaction>
</comment>
<comment type="pathway">
    <text evidence="1">Porphyrin-containing compound metabolism; siroheme biosynthesis; sirohydrochlorin from precorrin-2: step 1/1.</text>
</comment>
<dbReference type="PANTHER" id="PTHR35330">
    <property type="entry name" value="SIROHEME BIOSYNTHESIS PROTEIN MET8"/>
    <property type="match status" value="1"/>
</dbReference>
<dbReference type="NCBIfam" id="TIGR01470">
    <property type="entry name" value="cysG_Nterm"/>
    <property type="match status" value="1"/>
</dbReference>
<evidence type="ECO:0000256" key="4">
    <source>
        <dbReference type="ARBA" id="ARBA00023027"/>
    </source>
</evidence>
<dbReference type="PANTHER" id="PTHR35330:SF1">
    <property type="entry name" value="SIROHEME BIOSYNTHESIS PROTEIN MET8"/>
    <property type="match status" value="1"/>
</dbReference>
<dbReference type="GO" id="GO:0019354">
    <property type="term" value="P:siroheme biosynthetic process"/>
    <property type="evidence" value="ECO:0007669"/>
    <property type="project" value="InterPro"/>
</dbReference>
<dbReference type="EC" id="1.3.1.76" evidence="2"/>
<proteinExistence type="predicted"/>
<dbReference type="Pfam" id="PF14824">
    <property type="entry name" value="Sirohm_synth_M"/>
    <property type="match status" value="1"/>
</dbReference>
<evidence type="ECO:0000313" key="10">
    <source>
        <dbReference type="Proteomes" id="UP000648801"/>
    </source>
</evidence>
<dbReference type="InterPro" id="IPR042518">
    <property type="entry name" value="SirC_C"/>
</dbReference>
<dbReference type="Pfam" id="PF13241">
    <property type="entry name" value="NAD_binding_7"/>
    <property type="match status" value="1"/>
</dbReference>
<keyword evidence="4" id="KW-0520">NAD</keyword>
<reference evidence="9" key="1">
    <citation type="journal article" date="2014" name="Int. J. Syst. Evol. Microbiol.">
        <title>Complete genome sequence of Corynebacterium casei LMG S-19264T (=DSM 44701T), isolated from a smear-ripened cheese.</title>
        <authorList>
            <consortium name="US DOE Joint Genome Institute (JGI-PGF)"/>
            <person name="Walter F."/>
            <person name="Albersmeier A."/>
            <person name="Kalinowski J."/>
            <person name="Ruckert C."/>
        </authorList>
    </citation>
    <scope>NUCLEOTIDE SEQUENCE</scope>
    <source>
        <strain evidence="9">CGMCC 1.15447</strain>
    </source>
</reference>
<dbReference type="Gene3D" id="3.40.50.720">
    <property type="entry name" value="NAD(P)-binding Rossmann-like Domain"/>
    <property type="match status" value="1"/>
</dbReference>
<organism evidence="9 10">
    <name type="scientific">Edaphobacter acidisoli</name>
    <dbReference type="NCBI Taxonomy" id="2040573"/>
    <lineage>
        <taxon>Bacteria</taxon>
        <taxon>Pseudomonadati</taxon>
        <taxon>Acidobacteriota</taxon>
        <taxon>Terriglobia</taxon>
        <taxon>Terriglobales</taxon>
        <taxon>Acidobacteriaceae</taxon>
        <taxon>Edaphobacter</taxon>
    </lineage>
</organism>
<feature type="domain" description="Siroheme synthase central" evidence="8">
    <location>
        <begin position="119"/>
        <end position="145"/>
    </location>
</feature>
<dbReference type="InterPro" id="IPR028281">
    <property type="entry name" value="Sirohaem_synthase_central"/>
</dbReference>
<accession>A0A916RYE2</accession>
<evidence type="ECO:0000256" key="6">
    <source>
        <dbReference type="ARBA" id="ARBA00047561"/>
    </source>
</evidence>
<keyword evidence="5" id="KW-0627">Porphyrin biosynthesis</keyword>
<dbReference type="RefSeq" id="WP_188760383.1">
    <property type="nucleotide sequence ID" value="NZ_BMJB01000003.1"/>
</dbReference>
<evidence type="ECO:0000256" key="5">
    <source>
        <dbReference type="ARBA" id="ARBA00023244"/>
    </source>
</evidence>
<dbReference type="Gene3D" id="1.10.8.610">
    <property type="entry name" value="SirC, precorrin-2 dehydrogenase, C-terminal helical domain-like"/>
    <property type="match status" value="1"/>
</dbReference>
<gene>
    <name evidence="9" type="ORF">GCM10011507_30280</name>
</gene>
<dbReference type="SUPFAM" id="SSF75615">
    <property type="entry name" value="Siroheme synthase middle domains-like"/>
    <property type="match status" value="1"/>
</dbReference>
<sequence length="222" mass="24468">MSLFPIFLKLAARRCIVIGGGTIAESKIESLQAAEANITVIAPMVTERIANFAAAGEIEWLRREYAAGDLAGHFLVVAATDNPATNRAVFQEARERDVLCNAVDDPPFCDFYFPSVVRRGDLQIAISTAGASPALAQQLRKEINAQLPLDAGEWLTELGNLRREVVAAEPLNEERRWLLHQLAQREVCGYEQCPSRVIAREHAVKNPKPNPLPNKPHAEVKP</sequence>
<evidence type="ECO:0000259" key="8">
    <source>
        <dbReference type="Pfam" id="PF14824"/>
    </source>
</evidence>
<evidence type="ECO:0000256" key="7">
    <source>
        <dbReference type="SAM" id="MobiDB-lite"/>
    </source>
</evidence>
<dbReference type="EMBL" id="BMJB01000003">
    <property type="protein sequence ID" value="GGA76896.1"/>
    <property type="molecule type" value="Genomic_DNA"/>
</dbReference>
<evidence type="ECO:0000256" key="3">
    <source>
        <dbReference type="ARBA" id="ARBA00023002"/>
    </source>
</evidence>
<name>A0A916RYE2_9BACT</name>
<dbReference type="InterPro" id="IPR028161">
    <property type="entry name" value="Met8-like"/>
</dbReference>
<dbReference type="InterPro" id="IPR006367">
    <property type="entry name" value="Sirohaem_synthase_N"/>
</dbReference>